<reference evidence="3 4" key="1">
    <citation type="journal article" date="2020" name="ISME J.">
        <title>Uncovering the hidden diversity of litter-decomposition mechanisms in mushroom-forming fungi.</title>
        <authorList>
            <person name="Floudas D."/>
            <person name="Bentzer J."/>
            <person name="Ahren D."/>
            <person name="Johansson T."/>
            <person name="Persson P."/>
            <person name="Tunlid A."/>
        </authorList>
    </citation>
    <scope>NUCLEOTIDE SEQUENCE [LARGE SCALE GENOMIC DNA]</scope>
    <source>
        <strain evidence="3 4">CBS 661.87</strain>
    </source>
</reference>
<comment type="caution">
    <text evidence="3">The sequence shown here is derived from an EMBL/GenBank/DDBJ whole genome shotgun (WGS) entry which is preliminary data.</text>
</comment>
<feature type="compositionally biased region" description="Low complexity" evidence="1">
    <location>
        <begin position="308"/>
        <end position="322"/>
    </location>
</feature>
<accession>A0A8H5H2T8</accession>
<proteinExistence type="predicted"/>
<dbReference type="Proteomes" id="UP000565441">
    <property type="component" value="Unassembled WGS sequence"/>
</dbReference>
<feature type="compositionally biased region" description="Pro residues" evidence="1">
    <location>
        <begin position="278"/>
        <end position="287"/>
    </location>
</feature>
<sequence length="341" mass="37996">MSDFGEFDTPPSPAALMPEERLASLETTMSALSQSNTTNSATMDRIARFGEPLRCLPSSTYDPRDAGAAPADVPSPSAIGIAHSAVAPSRLYFSLSVGQFADDHARISWVLSYMQHDRAADFVGRVFQYGSVKRAFPTWKDFASNFEKEFFLFDEVADAALTLESTAYFQNGRTIDEYIDSFKALWIKADYPDGRHLVLKFRRGMDPKLSRRLGSITTGRPDDSKIEDWLAIARSQDFIMRTEEDFHRRSAPTVPTASCPTAPIPMPVVAPMLQWRPTAPPTAPPPFGLVRRKESRQSSPTCEPRPAPTSKTTPTPTSSSPTLRSWRNPIQSRTTSWWRPS</sequence>
<dbReference type="AlphaFoldDB" id="A0A8H5H2T8"/>
<name>A0A8H5H2T8_9AGAR</name>
<dbReference type="EMBL" id="JAACJP010000032">
    <property type="protein sequence ID" value="KAF5375703.1"/>
    <property type="molecule type" value="Genomic_DNA"/>
</dbReference>
<evidence type="ECO:0000256" key="1">
    <source>
        <dbReference type="SAM" id="MobiDB-lite"/>
    </source>
</evidence>
<evidence type="ECO:0000313" key="3">
    <source>
        <dbReference type="EMBL" id="KAF5375703.1"/>
    </source>
</evidence>
<dbReference type="OrthoDB" id="3332326at2759"/>
<feature type="domain" description="Retrotransposon gag" evidence="2">
    <location>
        <begin position="133"/>
        <end position="206"/>
    </location>
</feature>
<gene>
    <name evidence="3" type="ORF">D9615_009360</name>
</gene>
<evidence type="ECO:0000313" key="4">
    <source>
        <dbReference type="Proteomes" id="UP000565441"/>
    </source>
</evidence>
<feature type="compositionally biased region" description="Polar residues" evidence="1">
    <location>
        <begin position="323"/>
        <end position="341"/>
    </location>
</feature>
<dbReference type="InterPro" id="IPR005162">
    <property type="entry name" value="Retrotrans_gag_dom"/>
</dbReference>
<protein>
    <recommendedName>
        <fullName evidence="2">Retrotransposon gag domain-containing protein</fullName>
    </recommendedName>
</protein>
<organism evidence="3 4">
    <name type="scientific">Tricholomella constricta</name>
    <dbReference type="NCBI Taxonomy" id="117010"/>
    <lineage>
        <taxon>Eukaryota</taxon>
        <taxon>Fungi</taxon>
        <taxon>Dikarya</taxon>
        <taxon>Basidiomycota</taxon>
        <taxon>Agaricomycotina</taxon>
        <taxon>Agaricomycetes</taxon>
        <taxon>Agaricomycetidae</taxon>
        <taxon>Agaricales</taxon>
        <taxon>Tricholomatineae</taxon>
        <taxon>Lyophyllaceae</taxon>
        <taxon>Tricholomella</taxon>
    </lineage>
</organism>
<feature type="region of interest" description="Disordered" evidence="1">
    <location>
        <begin position="275"/>
        <end position="341"/>
    </location>
</feature>
<keyword evidence="4" id="KW-1185">Reference proteome</keyword>
<dbReference type="Pfam" id="PF03732">
    <property type="entry name" value="Retrotrans_gag"/>
    <property type="match status" value="1"/>
</dbReference>
<evidence type="ECO:0000259" key="2">
    <source>
        <dbReference type="Pfam" id="PF03732"/>
    </source>
</evidence>